<dbReference type="Proteomes" id="UP000005459">
    <property type="component" value="Unassembled WGS sequence"/>
</dbReference>
<sequence>MCRAHPATVVLILFCVLAFQTQTWSRVALPCEHIADLGGSCPMHGTSLSQGDPQATPGDGGDSLFDCAKCALAYALGALQVAPSSDPASPPPSLSAPELGSDDHFYRFFPEGRIRPPRHHLA</sequence>
<name>F9U5L9_9GAMM</name>
<dbReference type="RefSeq" id="WP_007191098.1">
    <property type="nucleotide sequence ID" value="NZ_AFWV01000001.1"/>
</dbReference>
<dbReference type="eggNOG" id="ENOG5033KKA">
    <property type="taxonomic scope" value="Bacteria"/>
</dbReference>
<organism evidence="2 3">
    <name type="scientific">Thiocapsa marina 5811</name>
    <dbReference type="NCBI Taxonomy" id="768671"/>
    <lineage>
        <taxon>Bacteria</taxon>
        <taxon>Pseudomonadati</taxon>
        <taxon>Pseudomonadota</taxon>
        <taxon>Gammaproteobacteria</taxon>
        <taxon>Chromatiales</taxon>
        <taxon>Chromatiaceae</taxon>
        <taxon>Thiocapsa</taxon>
    </lineage>
</organism>
<feature type="chain" id="PRO_5003387541" description="DUF2946 domain-containing protein" evidence="1">
    <location>
        <begin position="19"/>
        <end position="122"/>
    </location>
</feature>
<protein>
    <recommendedName>
        <fullName evidence="4">DUF2946 domain-containing protein</fullName>
    </recommendedName>
</protein>
<evidence type="ECO:0000313" key="3">
    <source>
        <dbReference type="Proteomes" id="UP000005459"/>
    </source>
</evidence>
<keyword evidence="1" id="KW-0732">Signal</keyword>
<keyword evidence="3" id="KW-1185">Reference proteome</keyword>
<dbReference type="EMBL" id="AFWV01000001">
    <property type="protein sequence ID" value="EGV20442.1"/>
    <property type="molecule type" value="Genomic_DNA"/>
</dbReference>
<dbReference type="OrthoDB" id="9835993at2"/>
<gene>
    <name evidence="2" type="ORF">ThimaDRAFT_0220</name>
</gene>
<accession>F9U5L9</accession>
<evidence type="ECO:0008006" key="4">
    <source>
        <dbReference type="Google" id="ProtNLM"/>
    </source>
</evidence>
<feature type="signal peptide" evidence="1">
    <location>
        <begin position="1"/>
        <end position="18"/>
    </location>
</feature>
<dbReference type="STRING" id="768671.ThimaDRAFT_0220"/>
<dbReference type="AlphaFoldDB" id="F9U5L9"/>
<proteinExistence type="predicted"/>
<evidence type="ECO:0000313" key="2">
    <source>
        <dbReference type="EMBL" id="EGV20442.1"/>
    </source>
</evidence>
<evidence type="ECO:0000256" key="1">
    <source>
        <dbReference type="SAM" id="SignalP"/>
    </source>
</evidence>
<reference evidence="2 3" key="1">
    <citation type="submission" date="2011-06" db="EMBL/GenBank/DDBJ databases">
        <title>The draft genome of Thiocapsa marina 5811.</title>
        <authorList>
            <consortium name="US DOE Joint Genome Institute (JGI-PGF)"/>
            <person name="Lucas S."/>
            <person name="Han J."/>
            <person name="Cheng J.-F."/>
            <person name="Goodwin L."/>
            <person name="Pitluck S."/>
            <person name="Peters L."/>
            <person name="Land M.L."/>
            <person name="Hauser L."/>
            <person name="Vogl K."/>
            <person name="Liu Z."/>
            <person name="Imhoff J."/>
            <person name="Thiel V."/>
            <person name="Frigaard N.-U."/>
            <person name="Bryant D."/>
            <person name="Woyke T.J."/>
        </authorList>
    </citation>
    <scope>NUCLEOTIDE SEQUENCE [LARGE SCALE GENOMIC DNA]</scope>
    <source>
        <strain evidence="2 3">5811</strain>
    </source>
</reference>